<feature type="compositionally biased region" description="Basic and acidic residues" evidence="1">
    <location>
        <begin position="145"/>
        <end position="159"/>
    </location>
</feature>
<accession>A0AAX0BD81</accession>
<dbReference type="AlphaFoldDB" id="A0AAX0BD81"/>
<dbReference type="EMBL" id="JABSWW010000003">
    <property type="protein sequence ID" value="NRT92393.1"/>
    <property type="molecule type" value="Genomic_DNA"/>
</dbReference>
<dbReference type="Proteomes" id="UP001193748">
    <property type="component" value="Unassembled WGS sequence"/>
</dbReference>
<feature type="region of interest" description="Disordered" evidence="1">
    <location>
        <begin position="145"/>
        <end position="166"/>
    </location>
</feature>
<organism evidence="2 3">
    <name type="scientific">Clostridium beijerinckii</name>
    <name type="common">Clostridium MP</name>
    <dbReference type="NCBI Taxonomy" id="1520"/>
    <lineage>
        <taxon>Bacteria</taxon>
        <taxon>Bacillati</taxon>
        <taxon>Bacillota</taxon>
        <taxon>Clostridia</taxon>
        <taxon>Eubacteriales</taxon>
        <taxon>Clostridiaceae</taxon>
        <taxon>Clostridium</taxon>
    </lineage>
</organism>
<protein>
    <submittedName>
        <fullName evidence="2">DNA-binding protein YlxM (UPF0122 family)</fullName>
    </submittedName>
</protein>
<comment type="caution">
    <text evidence="2">The sequence shown here is derived from an EMBL/GenBank/DDBJ whole genome shotgun (WGS) entry which is preliminary data.</text>
</comment>
<reference evidence="2" key="2">
    <citation type="journal article" date="2022" name="Nat. Biotechnol.">
        <title>Carbon-negative production of acetone and isopropanol by gas fermentation at industrial pilot scale.</title>
        <authorList>
            <person name="Liew F.E."/>
            <person name="Nogle R."/>
            <person name="Abdalla T."/>
            <person name="Rasor B.J."/>
            <person name="Canter C."/>
            <person name="Jensen R.O."/>
            <person name="Wang L."/>
            <person name="Strutz J."/>
            <person name="Chirania P."/>
            <person name="De Tissera S."/>
            <person name="Mueller A.P."/>
            <person name="Ruan Z."/>
            <person name="Gao A."/>
            <person name="Tran L."/>
            <person name="Engle N.L."/>
            <person name="Bromley J.C."/>
            <person name="Daniell J."/>
            <person name="Conrado R."/>
            <person name="Tschaplinski T.J."/>
            <person name="Giannone R.J."/>
            <person name="Hettich R.L."/>
            <person name="Karim A.S."/>
            <person name="Simpson S.D."/>
            <person name="Brown S.D."/>
            <person name="Leang C."/>
            <person name="Jewett M.C."/>
            <person name="Kopke M."/>
        </authorList>
    </citation>
    <scope>NUCLEOTIDE SEQUENCE</scope>
    <source>
        <strain evidence="2">DJ080</strain>
    </source>
</reference>
<evidence type="ECO:0000313" key="2">
    <source>
        <dbReference type="EMBL" id="NRT92393.1"/>
    </source>
</evidence>
<evidence type="ECO:0000256" key="1">
    <source>
        <dbReference type="SAM" id="MobiDB-lite"/>
    </source>
</evidence>
<proteinExistence type="predicted"/>
<keyword evidence="2" id="KW-0238">DNA-binding</keyword>
<gene>
    <name evidence="2" type="ORF">B0H41_006224</name>
</gene>
<dbReference type="RefSeq" id="WP_173706856.1">
    <property type="nucleotide sequence ID" value="NZ_JABSWK010000003.1"/>
</dbReference>
<dbReference type="GO" id="GO:0003677">
    <property type="term" value="F:DNA binding"/>
    <property type="evidence" value="ECO:0007669"/>
    <property type="project" value="UniProtKB-KW"/>
</dbReference>
<reference evidence="2" key="1">
    <citation type="submission" date="2020-05" db="EMBL/GenBank/DDBJ databases">
        <authorList>
            <person name="Brown S."/>
            <person name="Huntemann M."/>
            <person name="Clum A."/>
            <person name="Spunde A."/>
            <person name="Palaniappan K."/>
            <person name="Ritter S."/>
            <person name="Mikhailova N."/>
            <person name="Chen I.-M."/>
            <person name="Stamatis D."/>
            <person name="Reddy T."/>
            <person name="O'Malley R."/>
            <person name="Daum C."/>
            <person name="Shapiro N."/>
            <person name="Ivanova N."/>
            <person name="Kyrpides N."/>
            <person name="Woyke T."/>
        </authorList>
    </citation>
    <scope>NUCLEOTIDE SEQUENCE</scope>
    <source>
        <strain evidence="2">DJ080</strain>
    </source>
</reference>
<evidence type="ECO:0000313" key="3">
    <source>
        <dbReference type="Proteomes" id="UP001193748"/>
    </source>
</evidence>
<name>A0AAX0BD81_CLOBE</name>
<sequence length="166" mass="19866">MYTVEEVAERLKVSKVTIYAKLKKFDNMVVFKHGKKYITEELVNLIKNDLKVKDIENDRLNIEVESDRLNDEIAMDRVELINLNKDLINTLIDQLKEKDRQIAALHKLIENNQVLLKQEKEVNQLQLEDHIKDLDVKLNDVREKMEKRKEEQHKEEKKGLFRKLFK</sequence>